<sequence>MSFEIKNSSNCDAYSASLFDCNANDDNHLRCFSLRFSFRLQ</sequence>
<evidence type="ECO:0000313" key="2">
    <source>
        <dbReference type="Proteomes" id="UP000279833"/>
    </source>
</evidence>
<reference evidence="3" key="1">
    <citation type="submission" date="2016-06" db="UniProtKB">
        <authorList>
            <consortium name="WormBaseParasite"/>
        </authorList>
    </citation>
    <scope>IDENTIFICATION</scope>
</reference>
<organism evidence="3">
    <name type="scientific">Schistosoma curassoni</name>
    <dbReference type="NCBI Taxonomy" id="6186"/>
    <lineage>
        <taxon>Eukaryota</taxon>
        <taxon>Metazoa</taxon>
        <taxon>Spiralia</taxon>
        <taxon>Lophotrochozoa</taxon>
        <taxon>Platyhelminthes</taxon>
        <taxon>Trematoda</taxon>
        <taxon>Digenea</taxon>
        <taxon>Strigeidida</taxon>
        <taxon>Schistosomatoidea</taxon>
        <taxon>Schistosomatidae</taxon>
        <taxon>Schistosoma</taxon>
    </lineage>
</organism>
<keyword evidence="2" id="KW-1185">Reference proteome</keyword>
<dbReference type="EMBL" id="UZAK01047255">
    <property type="protein sequence ID" value="VDP76341.1"/>
    <property type="molecule type" value="Genomic_DNA"/>
</dbReference>
<name>A0A183L322_9TREM</name>
<gene>
    <name evidence="1" type="ORF">SCUD_LOCUS21726</name>
</gene>
<proteinExistence type="predicted"/>
<dbReference type="Proteomes" id="UP000279833">
    <property type="component" value="Unassembled WGS sequence"/>
</dbReference>
<accession>A0A183L322</accession>
<evidence type="ECO:0000313" key="3">
    <source>
        <dbReference type="WBParaSite" id="SCUD_0002173101-mRNA-1"/>
    </source>
</evidence>
<dbReference type="AlphaFoldDB" id="A0A183L322"/>
<protein>
    <submittedName>
        <fullName evidence="1 3">Uncharacterized protein</fullName>
    </submittedName>
</protein>
<reference evidence="1 2" key="2">
    <citation type="submission" date="2018-11" db="EMBL/GenBank/DDBJ databases">
        <authorList>
            <consortium name="Pathogen Informatics"/>
        </authorList>
    </citation>
    <scope>NUCLEOTIDE SEQUENCE [LARGE SCALE GENOMIC DNA]</scope>
    <source>
        <strain evidence="1">Dakar</strain>
        <strain evidence="2">Dakar, Senegal</strain>
    </source>
</reference>
<evidence type="ECO:0000313" key="1">
    <source>
        <dbReference type="EMBL" id="VDP76341.1"/>
    </source>
</evidence>
<dbReference type="WBParaSite" id="SCUD_0002173101-mRNA-1">
    <property type="protein sequence ID" value="SCUD_0002173101-mRNA-1"/>
    <property type="gene ID" value="SCUD_0002173101"/>
</dbReference>